<dbReference type="GO" id="GO:0003676">
    <property type="term" value="F:nucleic acid binding"/>
    <property type="evidence" value="ECO:0007669"/>
    <property type="project" value="InterPro"/>
</dbReference>
<dbReference type="EMBL" id="BGPR01001302">
    <property type="protein sequence ID" value="GBM50521.1"/>
    <property type="molecule type" value="Genomic_DNA"/>
</dbReference>
<dbReference type="OrthoDB" id="2311201at2759"/>
<evidence type="ECO:0000313" key="3">
    <source>
        <dbReference type="Proteomes" id="UP000499080"/>
    </source>
</evidence>
<gene>
    <name evidence="2" type="ORF">AVEN_160743_1</name>
</gene>
<feature type="compositionally biased region" description="Polar residues" evidence="1">
    <location>
        <begin position="30"/>
        <end position="48"/>
    </location>
</feature>
<reference evidence="2 3" key="1">
    <citation type="journal article" date="2019" name="Sci. Rep.">
        <title>Orb-weaving spider Araneus ventricosus genome elucidates the spidroin gene catalogue.</title>
        <authorList>
            <person name="Kono N."/>
            <person name="Nakamura H."/>
            <person name="Ohtoshi R."/>
            <person name="Moran D.A.P."/>
            <person name="Shinohara A."/>
            <person name="Yoshida Y."/>
            <person name="Fujiwara M."/>
            <person name="Mori M."/>
            <person name="Tomita M."/>
            <person name="Arakawa K."/>
        </authorList>
    </citation>
    <scope>NUCLEOTIDE SEQUENCE [LARGE SCALE GENOMIC DNA]</scope>
</reference>
<proteinExistence type="predicted"/>
<accession>A0A4Y2GAZ7</accession>
<protein>
    <submittedName>
        <fullName evidence="2">Uncharacterized protein</fullName>
    </submittedName>
</protein>
<feature type="region of interest" description="Disordered" evidence="1">
    <location>
        <begin position="18"/>
        <end position="61"/>
    </location>
</feature>
<dbReference type="InterPro" id="IPR036397">
    <property type="entry name" value="RNaseH_sf"/>
</dbReference>
<dbReference type="AlphaFoldDB" id="A0A4Y2GAZ7"/>
<dbReference type="Gene3D" id="3.30.420.10">
    <property type="entry name" value="Ribonuclease H-like superfamily/Ribonuclease H"/>
    <property type="match status" value="1"/>
</dbReference>
<evidence type="ECO:0000256" key="1">
    <source>
        <dbReference type="SAM" id="MobiDB-lite"/>
    </source>
</evidence>
<comment type="caution">
    <text evidence="2">The sequence shown here is derived from an EMBL/GenBank/DDBJ whole genome shotgun (WGS) entry which is preliminary data.</text>
</comment>
<organism evidence="2 3">
    <name type="scientific">Araneus ventricosus</name>
    <name type="common">Orbweaver spider</name>
    <name type="synonym">Epeira ventricosa</name>
    <dbReference type="NCBI Taxonomy" id="182803"/>
    <lineage>
        <taxon>Eukaryota</taxon>
        <taxon>Metazoa</taxon>
        <taxon>Ecdysozoa</taxon>
        <taxon>Arthropoda</taxon>
        <taxon>Chelicerata</taxon>
        <taxon>Arachnida</taxon>
        <taxon>Araneae</taxon>
        <taxon>Araneomorphae</taxon>
        <taxon>Entelegynae</taxon>
        <taxon>Araneoidea</taxon>
        <taxon>Araneidae</taxon>
        <taxon>Araneus</taxon>
    </lineage>
</organism>
<sequence length="217" mass="25029">MARRREWHLTMHPLSKFTRHTSGRTFEPVKSSTDSGTESKTTRTQRPYRTSPHAPEPDSIRATEYGMNEKYRLLWLTVAAHKIFPIMIGSCDEPRLRKWALRATTRLLYPSGKREPAYLNGCFSSTLYSFGTLQSVGASVMVWDVCSWRDMGPLIRLETTLKGDRYLSILSDRLHSFMSIVHSDGLGQFQQDNGTPHASRVTTKWLQEHSSNFRYFH</sequence>
<name>A0A4Y2GAZ7_ARAVE</name>
<keyword evidence="3" id="KW-1185">Reference proteome</keyword>
<dbReference type="Proteomes" id="UP000499080">
    <property type="component" value="Unassembled WGS sequence"/>
</dbReference>
<evidence type="ECO:0000313" key="2">
    <source>
        <dbReference type="EMBL" id="GBM50521.1"/>
    </source>
</evidence>